<dbReference type="EMBL" id="CM042887">
    <property type="protein sequence ID" value="KAI4331285.1"/>
    <property type="molecule type" value="Genomic_DNA"/>
</dbReference>
<reference evidence="2" key="1">
    <citation type="journal article" date="2023" name="Front. Plant Sci.">
        <title>Chromosomal-level genome assembly of Melastoma candidum provides insights into trichome evolution.</title>
        <authorList>
            <person name="Zhong Y."/>
            <person name="Wu W."/>
            <person name="Sun C."/>
            <person name="Zou P."/>
            <person name="Liu Y."/>
            <person name="Dai S."/>
            <person name="Zhou R."/>
        </authorList>
    </citation>
    <scope>NUCLEOTIDE SEQUENCE [LARGE SCALE GENOMIC DNA]</scope>
</reference>
<keyword evidence="2" id="KW-1185">Reference proteome</keyword>
<accession>A0ACB9N3Y8</accession>
<organism evidence="1 2">
    <name type="scientific">Melastoma candidum</name>
    <dbReference type="NCBI Taxonomy" id="119954"/>
    <lineage>
        <taxon>Eukaryota</taxon>
        <taxon>Viridiplantae</taxon>
        <taxon>Streptophyta</taxon>
        <taxon>Embryophyta</taxon>
        <taxon>Tracheophyta</taxon>
        <taxon>Spermatophyta</taxon>
        <taxon>Magnoliopsida</taxon>
        <taxon>eudicotyledons</taxon>
        <taxon>Gunneridae</taxon>
        <taxon>Pentapetalae</taxon>
        <taxon>rosids</taxon>
        <taxon>malvids</taxon>
        <taxon>Myrtales</taxon>
        <taxon>Melastomataceae</taxon>
        <taxon>Melastomatoideae</taxon>
        <taxon>Melastomateae</taxon>
        <taxon>Melastoma</taxon>
    </lineage>
</organism>
<dbReference type="Proteomes" id="UP001057402">
    <property type="component" value="Chromosome 8"/>
</dbReference>
<sequence length="141" mass="15742">MGEETGDLFGRKVGFCESLKQAERGWCDSPGTLDEVKVELELRQKAVVKRERAMAYSLSQQYARASASPMRIGTPVNALKSQGPVKANMGWSWLDRWMASKPWQNRLVDESCCSDPDLVKVRRSSVTTRVSAPSTRNCSVD</sequence>
<protein>
    <submittedName>
        <fullName evidence="1">Uncharacterized protein</fullName>
    </submittedName>
</protein>
<evidence type="ECO:0000313" key="2">
    <source>
        <dbReference type="Proteomes" id="UP001057402"/>
    </source>
</evidence>
<proteinExistence type="predicted"/>
<gene>
    <name evidence="1" type="ORF">MLD38_029484</name>
</gene>
<name>A0ACB9N3Y8_9MYRT</name>
<comment type="caution">
    <text evidence="1">The sequence shown here is derived from an EMBL/GenBank/DDBJ whole genome shotgun (WGS) entry which is preliminary data.</text>
</comment>
<evidence type="ECO:0000313" key="1">
    <source>
        <dbReference type="EMBL" id="KAI4331285.1"/>
    </source>
</evidence>